<comment type="function">
    <text evidence="1">Required for the assembly of cytochrome c oxidase.</text>
</comment>
<dbReference type="PANTHER" id="PTHR46811:SF1">
    <property type="entry name" value="COILED-COIL-HELIX-COILED-COIL-HELIX DOMAIN-CONTAINING PROTEIN 7"/>
    <property type="match status" value="1"/>
</dbReference>
<dbReference type="Pfam" id="PF06747">
    <property type="entry name" value="CHCH"/>
    <property type="match status" value="1"/>
</dbReference>
<dbReference type="PANTHER" id="PTHR46811">
    <property type="entry name" value="COILED-COIL-HELIX-COILED-COIL-HELIX DOMAIN-CONTAINING PROTEIN 7"/>
    <property type="match status" value="1"/>
</dbReference>
<evidence type="ECO:0000313" key="8">
    <source>
        <dbReference type="EMBL" id="ORY87591.1"/>
    </source>
</evidence>
<dbReference type="InterPro" id="IPR051040">
    <property type="entry name" value="COX23"/>
</dbReference>
<dbReference type="STRING" id="56484.A0A1Y2FU93"/>
<dbReference type="EMBL" id="MCFI01000001">
    <property type="protein sequence ID" value="ORY87591.1"/>
    <property type="molecule type" value="Genomic_DNA"/>
</dbReference>
<dbReference type="Gene3D" id="1.10.287.1130">
    <property type="entry name" value="CytochromE C oxidase copper chaperone"/>
    <property type="match status" value="1"/>
</dbReference>
<dbReference type="GeneID" id="63787404"/>
<evidence type="ECO:0000256" key="3">
    <source>
        <dbReference type="ARBA" id="ARBA00023128"/>
    </source>
</evidence>
<evidence type="ECO:0000256" key="4">
    <source>
        <dbReference type="ARBA" id="ARBA00023157"/>
    </source>
</evidence>
<keyword evidence="3" id="KW-0496">Mitochondrion</keyword>
<dbReference type="OrthoDB" id="9971592at2759"/>
<gene>
    <name evidence="8" type="ORF">BCR37DRAFT_390135</name>
</gene>
<proteinExistence type="inferred from homology"/>
<sequence length="82" mass="9616">MSYPVKEFAGPDPTSADIKKTFKSKSTSKYFDPCEESSRASLKCLDKNAYDREACSDFFRAYRECKARWMEERRKDRKLGIL</sequence>
<evidence type="ECO:0000313" key="9">
    <source>
        <dbReference type="Proteomes" id="UP000193685"/>
    </source>
</evidence>
<organism evidence="8 9">
    <name type="scientific">Protomyces lactucae-debilis</name>
    <dbReference type="NCBI Taxonomy" id="2754530"/>
    <lineage>
        <taxon>Eukaryota</taxon>
        <taxon>Fungi</taxon>
        <taxon>Dikarya</taxon>
        <taxon>Ascomycota</taxon>
        <taxon>Taphrinomycotina</taxon>
        <taxon>Taphrinomycetes</taxon>
        <taxon>Taphrinales</taxon>
        <taxon>Protomycetaceae</taxon>
        <taxon>Protomyces</taxon>
    </lineage>
</organism>
<dbReference type="SUPFAM" id="SSF47072">
    <property type="entry name" value="Cysteine alpha-hairpin motif"/>
    <property type="match status" value="1"/>
</dbReference>
<keyword evidence="4" id="KW-1015">Disulfide bond</keyword>
<name>A0A1Y2FU93_PROLT</name>
<feature type="domain" description="CHCH" evidence="7">
    <location>
        <begin position="34"/>
        <end position="67"/>
    </location>
</feature>
<comment type="subcellular location">
    <subcellularLocation>
        <location evidence="2">Mitochondrion intermembrane space</location>
    </subcellularLocation>
</comment>
<evidence type="ECO:0000256" key="2">
    <source>
        <dbReference type="ARBA" id="ARBA00004569"/>
    </source>
</evidence>
<accession>A0A1Y2FU93</accession>
<protein>
    <recommendedName>
        <fullName evidence="6">Cytochrome c oxidase-assembly factor COX23, mitochondrial</fullName>
    </recommendedName>
</protein>
<evidence type="ECO:0000256" key="1">
    <source>
        <dbReference type="ARBA" id="ARBA00003875"/>
    </source>
</evidence>
<keyword evidence="9" id="KW-1185">Reference proteome</keyword>
<dbReference type="RefSeq" id="XP_040728086.1">
    <property type="nucleotide sequence ID" value="XM_040870805.1"/>
</dbReference>
<dbReference type="AlphaFoldDB" id="A0A1Y2FU93"/>
<comment type="caution">
    <text evidence="8">The sequence shown here is derived from an EMBL/GenBank/DDBJ whole genome shotgun (WGS) entry which is preliminary data.</text>
</comment>
<dbReference type="PROSITE" id="PS51808">
    <property type="entry name" value="CHCH"/>
    <property type="match status" value="1"/>
</dbReference>
<dbReference type="InterPro" id="IPR009069">
    <property type="entry name" value="Cys_alpha_HP_mot_SF"/>
</dbReference>
<dbReference type="GO" id="GO:0005758">
    <property type="term" value="C:mitochondrial intermembrane space"/>
    <property type="evidence" value="ECO:0007669"/>
    <property type="project" value="UniProtKB-SubCell"/>
</dbReference>
<dbReference type="GO" id="GO:0033108">
    <property type="term" value="P:mitochondrial respiratory chain complex assembly"/>
    <property type="evidence" value="ECO:0007669"/>
    <property type="project" value="TreeGrafter"/>
</dbReference>
<comment type="similarity">
    <text evidence="5">Belongs to the COX23 family.</text>
</comment>
<dbReference type="OMA" id="GGDRDMC"/>
<dbReference type="InterPro" id="IPR010625">
    <property type="entry name" value="CHCH"/>
</dbReference>
<reference evidence="8 9" key="1">
    <citation type="submission" date="2016-07" db="EMBL/GenBank/DDBJ databases">
        <title>Pervasive Adenine N6-methylation of Active Genes in Fungi.</title>
        <authorList>
            <consortium name="DOE Joint Genome Institute"/>
            <person name="Mondo S.J."/>
            <person name="Dannebaum R.O."/>
            <person name="Kuo R.C."/>
            <person name="Labutti K."/>
            <person name="Haridas S."/>
            <person name="Kuo A."/>
            <person name="Salamov A."/>
            <person name="Ahrendt S.R."/>
            <person name="Lipzen A."/>
            <person name="Sullivan W."/>
            <person name="Andreopoulos W.B."/>
            <person name="Clum A."/>
            <person name="Lindquist E."/>
            <person name="Daum C."/>
            <person name="Ramamoorthy G.K."/>
            <person name="Gryganskyi A."/>
            <person name="Culley D."/>
            <person name="Magnuson J.K."/>
            <person name="James T.Y."/>
            <person name="O'Malley M.A."/>
            <person name="Stajich J.E."/>
            <person name="Spatafora J.W."/>
            <person name="Visel A."/>
            <person name="Grigoriev I.V."/>
        </authorList>
    </citation>
    <scope>NUCLEOTIDE SEQUENCE [LARGE SCALE GENOMIC DNA]</scope>
    <source>
        <strain evidence="8 9">12-1054</strain>
    </source>
</reference>
<evidence type="ECO:0000259" key="7">
    <source>
        <dbReference type="Pfam" id="PF06747"/>
    </source>
</evidence>
<dbReference type="Proteomes" id="UP000193685">
    <property type="component" value="Unassembled WGS sequence"/>
</dbReference>
<evidence type="ECO:0000256" key="5">
    <source>
        <dbReference type="ARBA" id="ARBA00038264"/>
    </source>
</evidence>
<evidence type="ECO:0000256" key="6">
    <source>
        <dbReference type="ARBA" id="ARBA00041104"/>
    </source>
</evidence>